<sequence>MEQAVANPFAPFELHGRCPRGHYFGPIGWDWPERCPTIDCDQPGELLRKMRVREKVT</sequence>
<protein>
    <submittedName>
        <fullName evidence="1">Uncharacterized protein</fullName>
    </submittedName>
</protein>
<reference evidence="1 2" key="1">
    <citation type="submission" date="2020-08" db="EMBL/GenBank/DDBJ databases">
        <title>Genomic Encyclopedia of Type Strains, Phase IV (KMG-IV): sequencing the most valuable type-strain genomes for metagenomic binning, comparative biology and taxonomic classification.</title>
        <authorList>
            <person name="Goeker M."/>
        </authorList>
    </citation>
    <scope>NUCLEOTIDE SEQUENCE [LARGE SCALE GENOMIC DNA]</scope>
    <source>
        <strain evidence="1 2">DSM 45385</strain>
    </source>
</reference>
<evidence type="ECO:0000313" key="2">
    <source>
        <dbReference type="Proteomes" id="UP000568380"/>
    </source>
</evidence>
<organism evidence="1 2">
    <name type="scientific">Nonomuraea endophytica</name>
    <dbReference type="NCBI Taxonomy" id="714136"/>
    <lineage>
        <taxon>Bacteria</taxon>
        <taxon>Bacillati</taxon>
        <taxon>Actinomycetota</taxon>
        <taxon>Actinomycetes</taxon>
        <taxon>Streptosporangiales</taxon>
        <taxon>Streptosporangiaceae</taxon>
        <taxon>Nonomuraea</taxon>
    </lineage>
</organism>
<evidence type="ECO:0000313" key="1">
    <source>
        <dbReference type="EMBL" id="MBB5081357.1"/>
    </source>
</evidence>
<comment type="caution">
    <text evidence="1">The sequence shown here is derived from an EMBL/GenBank/DDBJ whole genome shotgun (WGS) entry which is preliminary data.</text>
</comment>
<dbReference type="EMBL" id="JACHIN010000010">
    <property type="protein sequence ID" value="MBB5081357.1"/>
    <property type="molecule type" value="Genomic_DNA"/>
</dbReference>
<proteinExistence type="predicted"/>
<dbReference type="RefSeq" id="WP_184968655.1">
    <property type="nucleotide sequence ID" value="NZ_JACHIN010000010.1"/>
</dbReference>
<gene>
    <name evidence="1" type="ORF">HNR40_006852</name>
</gene>
<keyword evidence="2" id="KW-1185">Reference proteome</keyword>
<dbReference type="AlphaFoldDB" id="A0A7W8EK53"/>
<dbReference type="Proteomes" id="UP000568380">
    <property type="component" value="Unassembled WGS sequence"/>
</dbReference>
<accession>A0A7W8EK53</accession>
<name>A0A7W8EK53_9ACTN</name>